<keyword evidence="3" id="KW-1185">Reference proteome</keyword>
<comment type="caution">
    <text evidence="2">The sequence shown here is derived from an EMBL/GenBank/DDBJ whole genome shotgun (WGS) entry which is preliminary data.</text>
</comment>
<evidence type="ECO:0000313" key="2">
    <source>
        <dbReference type="EMBL" id="MER6983338.1"/>
    </source>
</evidence>
<protein>
    <submittedName>
        <fullName evidence="2">Uncharacterized protein</fullName>
    </submittedName>
</protein>
<evidence type="ECO:0000313" key="3">
    <source>
        <dbReference type="Proteomes" id="UP001458415"/>
    </source>
</evidence>
<feature type="region of interest" description="Disordered" evidence="1">
    <location>
        <begin position="22"/>
        <end position="88"/>
    </location>
</feature>
<gene>
    <name evidence="2" type="ORF">ABT317_41890</name>
</gene>
<evidence type="ECO:0000256" key="1">
    <source>
        <dbReference type="SAM" id="MobiDB-lite"/>
    </source>
</evidence>
<sequence length="100" mass="10088">LLSPGGPAAAYAVPVAAMAVGADAPTGAGGPGGAVAEHDPLEGAVRTSVRSRLRDGGSPLRPTPPAEPAPARAAEHPAHRSEPPHRPYRLHALRCAVLRC</sequence>
<reference evidence="2 3" key="1">
    <citation type="submission" date="2024-06" db="EMBL/GenBank/DDBJ databases">
        <title>The Natural Products Discovery Center: Release of the First 8490 Sequenced Strains for Exploring Actinobacteria Biosynthetic Diversity.</title>
        <authorList>
            <person name="Kalkreuter E."/>
            <person name="Kautsar S.A."/>
            <person name="Yang D."/>
            <person name="Bader C.D."/>
            <person name="Teijaro C.N."/>
            <person name="Fluegel L."/>
            <person name="Davis C.M."/>
            <person name="Simpson J.R."/>
            <person name="Lauterbach L."/>
            <person name="Steele A.D."/>
            <person name="Gui C."/>
            <person name="Meng S."/>
            <person name="Li G."/>
            <person name="Viehrig K."/>
            <person name="Ye F."/>
            <person name="Su P."/>
            <person name="Kiefer A.F."/>
            <person name="Nichols A."/>
            <person name="Cepeda A.J."/>
            <person name="Yan W."/>
            <person name="Fan B."/>
            <person name="Jiang Y."/>
            <person name="Adhikari A."/>
            <person name="Zheng C.-J."/>
            <person name="Schuster L."/>
            <person name="Cowan T.M."/>
            <person name="Smanski M.J."/>
            <person name="Chevrette M.G."/>
            <person name="De Carvalho L.P.S."/>
            <person name="Shen B."/>
        </authorList>
    </citation>
    <scope>NUCLEOTIDE SEQUENCE [LARGE SCALE GENOMIC DNA]</scope>
    <source>
        <strain evidence="2 3">NPDC000634</strain>
    </source>
</reference>
<dbReference type="Proteomes" id="UP001458415">
    <property type="component" value="Unassembled WGS sequence"/>
</dbReference>
<proteinExistence type="predicted"/>
<organism evidence="2 3">
    <name type="scientific">Streptomyces carpinensis</name>
    <dbReference type="NCBI Taxonomy" id="66369"/>
    <lineage>
        <taxon>Bacteria</taxon>
        <taxon>Bacillati</taxon>
        <taxon>Actinomycetota</taxon>
        <taxon>Actinomycetes</taxon>
        <taxon>Kitasatosporales</taxon>
        <taxon>Streptomycetaceae</taxon>
        <taxon>Streptomyces</taxon>
    </lineage>
</organism>
<feature type="non-terminal residue" evidence="2">
    <location>
        <position position="1"/>
    </location>
</feature>
<name>A0ABV1WGN3_9ACTN</name>
<accession>A0ABV1WGN3</accession>
<dbReference type="EMBL" id="JBEPCU010001336">
    <property type="protein sequence ID" value="MER6983338.1"/>
    <property type="molecule type" value="Genomic_DNA"/>
</dbReference>
<feature type="compositionally biased region" description="Basic and acidic residues" evidence="1">
    <location>
        <begin position="73"/>
        <end position="85"/>
    </location>
</feature>